<keyword evidence="2" id="KW-1185">Reference proteome</keyword>
<dbReference type="Proteomes" id="UP001163321">
    <property type="component" value="Chromosome 1"/>
</dbReference>
<proteinExistence type="predicted"/>
<sequence>MKINPLYLLCMNRVRRHRYSVKTRHTTRATSYDDETNENCLCAYLYTQLIPATRMDVLVCYAQVYTIDKFEKTPVLNSLWSQQRIESVSLHSRDTDALTYPNSTLNSAPFANDAKCYQFLQELVTTALIVTLKLPLSLYVVLQHPYILPVLDIYYSKEKKAISSTKWIIQRNLSKDRLENVHPLPFDQITKFSRQILEALAGLRSKGLVCDHLRSTNVVDDNVNSLLDEIYTLLFAFDRYKDSRDLTVSLEQYIDIDLLLFGHILFEMAHWMDLLNPQPEEVVLEMLAPEIAEVLRAIFYNPDSLAIPDPATISFEVKEENNEAELGDNVASTLAGALCSRTNARPLRIAKFEQRKSAHAAQQLLSCSGDLIVRTALVAAVGAVLAAGGILTDSTRAEEHHEFVNWSATHECRPNNFYVPETVEEIDKLVKLYHDNKQKLRTMGAGISPNGLGFSSKIKGKEESNEALMSLACLDKILSVDKEKKQVTVQSGMIVGELLDKLRDYGLAMQNVASIRDQQVGGITQAGCHGTGAGIPPIDDHIVEMEIVTPAKGKMTLSPTKNPELFALTKCGLGALGVVTKVTLQCVSMHKLVEKTTVMTLDEIRKNHERWLKEFQHLRYMWIPYTDAVVVVQCRRAEDDELLDEKRFQPVENSEKVRMVAPRKLYLDLTKGNPEPDYLDWSFTKMRDKLLEIDPLNKEHVIRVNEAEKQYWKLSEGYRIAYSDEMIVFDCGGQQLVQEVSFPCSGTLELDFMEKLLKRIDEENIPAPSPIEQRWSARSSSLMSPASASNPNQIFSWVGIILYLPTAEKKVRQSIKNCFQEFSAVFRDFMKPFGAMEHWAKIEWPENADERQVMRNRLKKRYPLDKFKKARDELDPHHILSNHIVDEICA</sequence>
<comment type="caution">
    <text evidence="1">The sequence shown here is derived from an EMBL/GenBank/DDBJ whole genome shotgun (WGS) entry which is preliminary data.</text>
</comment>
<accession>A0ACC0WQA5</accession>
<reference evidence="1 2" key="1">
    <citation type="journal article" date="2022" name="bioRxiv">
        <title>The genome of the oomycete Peronosclerospora sorghi, a cosmopolitan pathogen of maize and sorghum, is inflated with dispersed pseudogenes.</title>
        <authorList>
            <person name="Fletcher K."/>
            <person name="Martin F."/>
            <person name="Isakeit T."/>
            <person name="Cavanaugh K."/>
            <person name="Magill C."/>
            <person name="Michelmore R."/>
        </authorList>
    </citation>
    <scope>NUCLEOTIDE SEQUENCE [LARGE SCALE GENOMIC DNA]</scope>
    <source>
        <strain evidence="1">P6</strain>
    </source>
</reference>
<dbReference type="EMBL" id="CM047580">
    <property type="protein sequence ID" value="KAI9920747.1"/>
    <property type="molecule type" value="Genomic_DNA"/>
</dbReference>
<protein>
    <submittedName>
        <fullName evidence="1">Uncharacterized protein</fullName>
    </submittedName>
</protein>
<name>A0ACC0WQA5_9STRA</name>
<gene>
    <name evidence="1" type="ORF">PsorP6_002216</name>
</gene>
<organism evidence="1 2">
    <name type="scientific">Peronosclerospora sorghi</name>
    <dbReference type="NCBI Taxonomy" id="230839"/>
    <lineage>
        <taxon>Eukaryota</taxon>
        <taxon>Sar</taxon>
        <taxon>Stramenopiles</taxon>
        <taxon>Oomycota</taxon>
        <taxon>Peronosporomycetes</taxon>
        <taxon>Peronosporales</taxon>
        <taxon>Peronosporaceae</taxon>
        <taxon>Peronosclerospora</taxon>
    </lineage>
</organism>
<evidence type="ECO:0000313" key="1">
    <source>
        <dbReference type="EMBL" id="KAI9920747.1"/>
    </source>
</evidence>
<evidence type="ECO:0000313" key="2">
    <source>
        <dbReference type="Proteomes" id="UP001163321"/>
    </source>
</evidence>